<proteinExistence type="predicted"/>
<name>A0A1V0S9V8_9VIRU</name>
<reference evidence="1" key="1">
    <citation type="journal article" date="2017" name="Science">
        <title>Giant viruses with an expanded complement of translation system components.</title>
        <authorList>
            <person name="Schulz F."/>
            <person name="Yutin N."/>
            <person name="Ivanova N.N."/>
            <person name="Ortega D.R."/>
            <person name="Lee T.K."/>
            <person name="Vierheilig J."/>
            <person name="Daims H."/>
            <person name="Horn M."/>
            <person name="Wagner M."/>
            <person name="Jensen G.J."/>
            <person name="Kyrpides N.C."/>
            <person name="Koonin E.V."/>
            <person name="Woyke T."/>
        </authorList>
    </citation>
    <scope>NUCLEOTIDE SEQUENCE</scope>
    <source>
        <strain evidence="1">CTV1</strain>
    </source>
</reference>
<dbReference type="EMBL" id="KY684083">
    <property type="protein sequence ID" value="ARF08507.1"/>
    <property type="molecule type" value="Genomic_DNA"/>
</dbReference>
<sequence>MSRLINQLETVTLYNETLTKDKYIAVKTQGNKLRNIIYKHILNNDNAAKLENVDSRLMIYFPTENKLRLKGSSSIFENYIMCTWISEEVFKECGNDYCLLLDSIQYNEVKDKNTITSMDKYLMISQMKNPKKMCDYINKSSSRYVTLQIGLKGNYKVNANVNPSHHMGLYIIDKILKKTYFFDPNGCPKYFENIRSKFGILDSSDNFMKVNSDIVDDISLTYNELAFLTNHHSQTSKTIINEFMKQYTKLISKDLTFVEDNDFYKFIPNSNLLSENFDTGSCVTWTIIMDHLLQVNSDKNYDIIIEELCRLTIMDSQRFCYSYQCGLYNMLDTYKEVKMDVESSTNVLM</sequence>
<gene>
    <name evidence="1" type="ORF">Catovirus_1_557</name>
</gene>
<organism evidence="1">
    <name type="scientific">Catovirus CTV1</name>
    <dbReference type="NCBI Taxonomy" id="1977631"/>
    <lineage>
        <taxon>Viruses</taxon>
        <taxon>Varidnaviria</taxon>
        <taxon>Bamfordvirae</taxon>
        <taxon>Nucleocytoviricota</taxon>
        <taxon>Megaviricetes</taxon>
        <taxon>Imitervirales</taxon>
        <taxon>Mimiviridae</taxon>
        <taxon>Klosneuvirinae</taxon>
        <taxon>Catovirus</taxon>
    </lineage>
</organism>
<protein>
    <submittedName>
        <fullName evidence="1">Uncharacterized protein</fullName>
    </submittedName>
</protein>
<accession>A0A1V0S9V8</accession>
<evidence type="ECO:0000313" key="1">
    <source>
        <dbReference type="EMBL" id="ARF08507.1"/>
    </source>
</evidence>